<name>A0A938XEJ9_9CLOT</name>
<dbReference type="RefSeq" id="WP_204907334.1">
    <property type="nucleotide sequence ID" value="NZ_JACJKS010000023.1"/>
</dbReference>
<evidence type="ECO:0000313" key="1">
    <source>
        <dbReference type="EMBL" id="MBM6949333.1"/>
    </source>
</evidence>
<organism evidence="1 2">
    <name type="scientific">Mordavella massiliensis</name>
    <dbReference type="NCBI Taxonomy" id="1871024"/>
    <lineage>
        <taxon>Bacteria</taxon>
        <taxon>Bacillati</taxon>
        <taxon>Bacillota</taxon>
        <taxon>Clostridia</taxon>
        <taxon>Eubacteriales</taxon>
        <taxon>Clostridiaceae</taxon>
        <taxon>Mordavella</taxon>
    </lineage>
</organism>
<gene>
    <name evidence="1" type="ORF">H6A20_11860</name>
</gene>
<sequence length="93" mass="10379">MIKIIYVLLAAAAIVCAAVIGRIALEPEAEQTTEETFEPEPLVINTVERQDDIVLTVMRGEEMVFQYAGDIELWKGDDGKAYGIIYLDEEVCQ</sequence>
<dbReference type="AlphaFoldDB" id="A0A938XEJ9"/>
<protein>
    <submittedName>
        <fullName evidence="1">Uncharacterized protein</fullName>
    </submittedName>
</protein>
<dbReference type="Proteomes" id="UP000705508">
    <property type="component" value="Unassembled WGS sequence"/>
</dbReference>
<proteinExistence type="predicted"/>
<dbReference type="EMBL" id="JACJKS010000023">
    <property type="protein sequence ID" value="MBM6949333.1"/>
    <property type="molecule type" value="Genomic_DNA"/>
</dbReference>
<accession>A0A938XEJ9</accession>
<evidence type="ECO:0000313" key="2">
    <source>
        <dbReference type="Proteomes" id="UP000705508"/>
    </source>
</evidence>
<reference evidence="1" key="2">
    <citation type="journal article" date="2021" name="Sci. Rep.">
        <title>The distribution of antibiotic resistance genes in chicken gut microbiota commensals.</title>
        <authorList>
            <person name="Juricova H."/>
            <person name="Matiasovicova J."/>
            <person name="Kubasova T."/>
            <person name="Cejkova D."/>
            <person name="Rychlik I."/>
        </authorList>
    </citation>
    <scope>NUCLEOTIDE SEQUENCE</scope>
    <source>
        <strain evidence="1">An582</strain>
    </source>
</reference>
<comment type="caution">
    <text evidence="1">The sequence shown here is derived from an EMBL/GenBank/DDBJ whole genome shotgun (WGS) entry which is preliminary data.</text>
</comment>
<reference evidence="1" key="1">
    <citation type="submission" date="2020-08" db="EMBL/GenBank/DDBJ databases">
        <authorList>
            <person name="Cejkova D."/>
            <person name="Kubasova T."/>
            <person name="Jahodarova E."/>
            <person name="Rychlik I."/>
        </authorList>
    </citation>
    <scope>NUCLEOTIDE SEQUENCE</scope>
    <source>
        <strain evidence="1">An582</strain>
    </source>
</reference>